<accession>A0A483CYR3</accession>
<keyword evidence="2" id="KW-1185">Reference proteome</keyword>
<evidence type="ECO:0000313" key="1">
    <source>
        <dbReference type="EMBL" id="TAJ44896.1"/>
    </source>
</evidence>
<evidence type="ECO:0008006" key="3">
    <source>
        <dbReference type="Google" id="ProtNLM"/>
    </source>
</evidence>
<organism evidence="1 2">
    <name type="scientific">Methanofollis fontis</name>
    <dbReference type="NCBI Taxonomy" id="2052832"/>
    <lineage>
        <taxon>Archaea</taxon>
        <taxon>Methanobacteriati</taxon>
        <taxon>Methanobacteriota</taxon>
        <taxon>Stenosarchaea group</taxon>
        <taxon>Methanomicrobia</taxon>
        <taxon>Methanomicrobiales</taxon>
        <taxon>Methanomicrobiaceae</taxon>
        <taxon>Methanofollis</taxon>
    </lineage>
</organism>
<reference evidence="1 2" key="1">
    <citation type="submission" date="2017-11" db="EMBL/GenBank/DDBJ databases">
        <title>Isolation and Characterization of Methanofollis Species from Methane Seep Offshore SW Taiwan.</title>
        <authorList>
            <person name="Teng N.-H."/>
            <person name="Lai M.-C."/>
            <person name="Chen S.-C."/>
        </authorList>
    </citation>
    <scope>NUCLEOTIDE SEQUENCE [LARGE SCALE GENOMIC DNA]</scope>
    <source>
        <strain evidence="1 2">FWC-SCC2</strain>
    </source>
</reference>
<sequence>MVRIKDIPEGTRWLMATHVLTRLVVALGRAPAEGGTIPPDIERLFSEMGDEIRIIADRYGMPRQHAADLVQTLGAVSVVLFGPAFETRFIEGFPEEGVIRLTECAMFRDETGSEISPAGVHAVCTAYVRHAIEALNPAYEITTTRSRCGGDPFCEMVIERKKG</sequence>
<dbReference type="OrthoDB" id="109136at2157"/>
<proteinExistence type="predicted"/>
<evidence type="ECO:0000313" key="2">
    <source>
        <dbReference type="Proteomes" id="UP000292580"/>
    </source>
</evidence>
<name>A0A483CYR3_9EURY</name>
<gene>
    <name evidence="1" type="ORF">CUJ86_06330</name>
</gene>
<dbReference type="Proteomes" id="UP000292580">
    <property type="component" value="Unassembled WGS sequence"/>
</dbReference>
<comment type="caution">
    <text evidence="1">The sequence shown here is derived from an EMBL/GenBank/DDBJ whole genome shotgun (WGS) entry which is preliminary data.</text>
</comment>
<dbReference type="EMBL" id="PGCL01000002">
    <property type="protein sequence ID" value="TAJ44896.1"/>
    <property type="molecule type" value="Genomic_DNA"/>
</dbReference>
<dbReference type="AlphaFoldDB" id="A0A483CYR3"/>
<protein>
    <recommendedName>
        <fullName evidence="3">4-vinyl reductase 4VR domain-containing protein</fullName>
    </recommendedName>
</protein>
<dbReference type="RefSeq" id="WP_130646708.1">
    <property type="nucleotide sequence ID" value="NZ_PGCL01000002.1"/>
</dbReference>